<evidence type="ECO:0000256" key="2">
    <source>
        <dbReference type="ARBA" id="ARBA00022679"/>
    </source>
</evidence>
<evidence type="ECO:0000256" key="4">
    <source>
        <dbReference type="ARBA" id="ARBA00022777"/>
    </source>
</evidence>
<dbReference type="PRINTS" id="PR01217">
    <property type="entry name" value="PRICHEXTENSN"/>
</dbReference>
<dbReference type="PROSITE" id="PS50011">
    <property type="entry name" value="PROTEIN_KINASE_DOM"/>
    <property type="match status" value="1"/>
</dbReference>
<evidence type="ECO:0000256" key="1">
    <source>
        <dbReference type="ARBA" id="ARBA00012513"/>
    </source>
</evidence>
<dbReference type="Proteomes" id="UP001595851">
    <property type="component" value="Unassembled WGS sequence"/>
</dbReference>
<evidence type="ECO:0000259" key="7">
    <source>
        <dbReference type="PROSITE" id="PS50011"/>
    </source>
</evidence>
<dbReference type="GO" id="GO:0004674">
    <property type="term" value="F:protein serine/threonine kinase activity"/>
    <property type="evidence" value="ECO:0007669"/>
    <property type="project" value="UniProtKB-KW"/>
</dbReference>
<dbReference type="PROSITE" id="PS00108">
    <property type="entry name" value="PROTEIN_KINASE_ST"/>
    <property type="match status" value="1"/>
</dbReference>
<evidence type="ECO:0000256" key="3">
    <source>
        <dbReference type="ARBA" id="ARBA00022741"/>
    </source>
</evidence>
<feature type="compositionally biased region" description="Polar residues" evidence="6">
    <location>
        <begin position="291"/>
        <end position="312"/>
    </location>
</feature>
<dbReference type="PANTHER" id="PTHR43671:SF13">
    <property type="entry name" value="SERINE_THREONINE-PROTEIN KINASE NEK2"/>
    <property type="match status" value="1"/>
</dbReference>
<accession>A0ABV8GM41</accession>
<dbReference type="RefSeq" id="WP_379534825.1">
    <property type="nucleotide sequence ID" value="NZ_JBHSBI010000039.1"/>
</dbReference>
<keyword evidence="3" id="KW-0547">Nucleotide-binding</keyword>
<protein>
    <recommendedName>
        <fullName evidence="1">non-specific serine/threonine protein kinase</fullName>
        <ecNumber evidence="1">2.7.11.1</ecNumber>
    </recommendedName>
</protein>
<keyword evidence="8" id="KW-0723">Serine/threonine-protein kinase</keyword>
<feature type="compositionally biased region" description="Low complexity" evidence="6">
    <location>
        <begin position="461"/>
        <end position="485"/>
    </location>
</feature>
<dbReference type="InterPro" id="IPR008271">
    <property type="entry name" value="Ser/Thr_kinase_AS"/>
</dbReference>
<evidence type="ECO:0000256" key="5">
    <source>
        <dbReference type="ARBA" id="ARBA00022840"/>
    </source>
</evidence>
<reference evidence="9" key="1">
    <citation type="journal article" date="2019" name="Int. J. Syst. Evol. Microbiol.">
        <title>The Global Catalogue of Microorganisms (GCM) 10K type strain sequencing project: providing services to taxonomists for standard genome sequencing and annotation.</title>
        <authorList>
            <consortium name="The Broad Institute Genomics Platform"/>
            <consortium name="The Broad Institute Genome Sequencing Center for Infectious Disease"/>
            <person name="Wu L."/>
            <person name="Ma J."/>
        </authorList>
    </citation>
    <scope>NUCLEOTIDE SEQUENCE [LARGE SCALE GENOMIC DNA]</scope>
    <source>
        <strain evidence="9">TBRC 1276</strain>
    </source>
</reference>
<feature type="compositionally biased region" description="Low complexity" evidence="6">
    <location>
        <begin position="316"/>
        <end position="345"/>
    </location>
</feature>
<keyword evidence="2" id="KW-0808">Transferase</keyword>
<dbReference type="PANTHER" id="PTHR43671">
    <property type="entry name" value="SERINE/THREONINE-PROTEIN KINASE NEK"/>
    <property type="match status" value="1"/>
</dbReference>
<dbReference type="InterPro" id="IPR000719">
    <property type="entry name" value="Prot_kinase_dom"/>
</dbReference>
<proteinExistence type="predicted"/>
<dbReference type="CDD" id="cd14014">
    <property type="entry name" value="STKc_PknB_like"/>
    <property type="match status" value="1"/>
</dbReference>
<dbReference type="SUPFAM" id="SSF56112">
    <property type="entry name" value="Protein kinase-like (PK-like)"/>
    <property type="match status" value="1"/>
</dbReference>
<evidence type="ECO:0000256" key="6">
    <source>
        <dbReference type="SAM" id="MobiDB-lite"/>
    </source>
</evidence>
<name>A0ABV8GM41_9ACTN</name>
<dbReference type="EC" id="2.7.11.1" evidence="1"/>
<feature type="region of interest" description="Disordered" evidence="6">
    <location>
        <begin position="400"/>
        <end position="485"/>
    </location>
</feature>
<sequence>MPNVEPPRQGDPEAIAAYRIVGRLGEGGQGIVYLGQGPDGRYVAVKVLRQPSAGDDRFAKEIAAARRVEPFCIAQVLDASLGAHPYIVSEYVEGPSLQQTGRHYGTDLQRLAVGTATALAAIHRAGVVHRDFKPANVLLGPDGPRVIDFGIARAADSAVTVTSSIVGTPAYMAPEQLAGAQVGAAADVFAWACVIVFAGTGTPPFGNDTLPAVINRILSQEPFLGDLPEPLRSVVYACLAKDPAARPHMQDVLLGLIGGSREPTHPPYGGAQPGSWPSTAGSPESGPWPSTADSPQSGPWPSTAGSPQSGPWPSTAGSPQAGPSPMAPGGQPAAPWPAAGGPWPASGGGQRPGPPPVPAAGGRRGLPLPVVAGVSGALAVSLAAGVIVWNLSRDTAPAASALTASSGEPSPTPSKPKKTTSPTPKKPRATPKTTRPRPTSSPSKELGRTTPRPTRTPTPTPKVTRTPTKKPTTARPSPTKTKAKAASFTVDYVRVTGKARMSDTGTCHYGPQAFGVALEGSEMGASFSYQWLVDGQVIESGSRRLPSYSRGDYFGSKKEVNPEFGSSHTVVFQLTSPVSKSKSASWKMC</sequence>
<comment type="caution">
    <text evidence="8">The sequence shown here is derived from an EMBL/GenBank/DDBJ whole genome shotgun (WGS) entry which is preliminary data.</text>
</comment>
<evidence type="ECO:0000313" key="9">
    <source>
        <dbReference type="Proteomes" id="UP001595851"/>
    </source>
</evidence>
<dbReference type="Pfam" id="PF00069">
    <property type="entry name" value="Pkinase"/>
    <property type="match status" value="1"/>
</dbReference>
<feature type="compositionally biased region" description="Low complexity" evidence="6">
    <location>
        <begin position="430"/>
        <end position="453"/>
    </location>
</feature>
<feature type="domain" description="Protein kinase" evidence="7">
    <location>
        <begin position="18"/>
        <end position="268"/>
    </location>
</feature>
<evidence type="ECO:0000313" key="8">
    <source>
        <dbReference type="EMBL" id="MFC4015006.1"/>
    </source>
</evidence>
<dbReference type="InterPro" id="IPR011009">
    <property type="entry name" value="Kinase-like_dom_sf"/>
</dbReference>
<feature type="region of interest" description="Disordered" evidence="6">
    <location>
        <begin position="257"/>
        <end position="361"/>
    </location>
</feature>
<keyword evidence="9" id="KW-1185">Reference proteome</keyword>
<keyword evidence="4 8" id="KW-0418">Kinase</keyword>
<dbReference type="InterPro" id="IPR050660">
    <property type="entry name" value="NEK_Ser/Thr_kinase"/>
</dbReference>
<gene>
    <name evidence="8" type="ORF">ACFOY2_47875</name>
</gene>
<dbReference type="EMBL" id="JBHSBI010000039">
    <property type="protein sequence ID" value="MFC4015006.1"/>
    <property type="molecule type" value="Genomic_DNA"/>
</dbReference>
<organism evidence="8 9">
    <name type="scientific">Nonomuraea purpurea</name>
    <dbReference type="NCBI Taxonomy" id="1849276"/>
    <lineage>
        <taxon>Bacteria</taxon>
        <taxon>Bacillati</taxon>
        <taxon>Actinomycetota</taxon>
        <taxon>Actinomycetes</taxon>
        <taxon>Streptosporangiales</taxon>
        <taxon>Streptosporangiaceae</taxon>
        <taxon>Nonomuraea</taxon>
    </lineage>
</organism>
<dbReference type="Gene3D" id="1.10.510.10">
    <property type="entry name" value="Transferase(Phosphotransferase) domain 1"/>
    <property type="match status" value="1"/>
</dbReference>
<dbReference type="Gene3D" id="3.30.200.20">
    <property type="entry name" value="Phosphorylase Kinase, domain 1"/>
    <property type="match status" value="1"/>
</dbReference>
<keyword evidence="5" id="KW-0067">ATP-binding</keyword>